<evidence type="ECO:0000313" key="1">
    <source>
        <dbReference type="EMBL" id="QHS88030.1"/>
    </source>
</evidence>
<reference evidence="1" key="1">
    <citation type="journal article" date="2020" name="Nature">
        <title>Giant virus diversity and host interactions through global metagenomics.</title>
        <authorList>
            <person name="Schulz F."/>
            <person name="Roux S."/>
            <person name="Paez-Espino D."/>
            <person name="Jungbluth S."/>
            <person name="Walsh D.A."/>
            <person name="Denef V.J."/>
            <person name="McMahon K.D."/>
            <person name="Konstantinidis K.T."/>
            <person name="Eloe-Fadrosh E.A."/>
            <person name="Kyrpides N.C."/>
            <person name="Woyke T."/>
        </authorList>
    </citation>
    <scope>NUCLEOTIDE SEQUENCE</scope>
    <source>
        <strain evidence="1">GVMAG-M-3300010158-13</strain>
    </source>
</reference>
<proteinExistence type="predicted"/>
<accession>A0A6C0B7L3</accession>
<organism evidence="1">
    <name type="scientific">viral metagenome</name>
    <dbReference type="NCBI Taxonomy" id="1070528"/>
    <lineage>
        <taxon>unclassified sequences</taxon>
        <taxon>metagenomes</taxon>
        <taxon>organismal metagenomes</taxon>
    </lineage>
</organism>
<dbReference type="AlphaFoldDB" id="A0A6C0B7L3"/>
<name>A0A6C0B7L3_9ZZZZ</name>
<sequence length="165" mass="19768">MRASIEKLPEEMENEIREYTLTKSVRLRILLDKYPLTKMDIFFSSFTKDQLDRVYRYGCVSKIMIWNDEYTMHVTQPIIHELLKNDEVSFSLFAYSCWPVSGFNNYWETKNKKRQPPKPEYIRRIKKFCTFALAFSQVTQNQKFIDFCENLVYDVLVGSLIMKNV</sequence>
<protein>
    <submittedName>
        <fullName evidence="1">Uncharacterized protein</fullName>
    </submittedName>
</protein>
<dbReference type="EMBL" id="MN739091">
    <property type="protein sequence ID" value="QHS88030.1"/>
    <property type="molecule type" value="Genomic_DNA"/>
</dbReference>